<evidence type="ECO:0000256" key="1">
    <source>
        <dbReference type="SAM" id="MobiDB-lite"/>
    </source>
</evidence>
<evidence type="ECO:0000313" key="2">
    <source>
        <dbReference type="EMBL" id="KAJ1138780.1"/>
    </source>
</evidence>
<gene>
    <name evidence="2" type="ORF">NDU88_005161</name>
</gene>
<comment type="caution">
    <text evidence="2">The sequence shown here is derived from an EMBL/GenBank/DDBJ whole genome shotgun (WGS) entry which is preliminary data.</text>
</comment>
<dbReference type="Proteomes" id="UP001066276">
    <property type="component" value="Chromosome 6"/>
</dbReference>
<protein>
    <submittedName>
        <fullName evidence="2">Uncharacterized protein</fullName>
    </submittedName>
</protein>
<dbReference type="AlphaFoldDB" id="A0AAV7QF80"/>
<reference evidence="2" key="1">
    <citation type="journal article" date="2022" name="bioRxiv">
        <title>Sequencing and chromosome-scale assembly of the giantPleurodeles waltlgenome.</title>
        <authorList>
            <person name="Brown T."/>
            <person name="Elewa A."/>
            <person name="Iarovenko S."/>
            <person name="Subramanian E."/>
            <person name="Araus A.J."/>
            <person name="Petzold A."/>
            <person name="Susuki M."/>
            <person name="Suzuki K.-i.T."/>
            <person name="Hayashi T."/>
            <person name="Toyoda A."/>
            <person name="Oliveira C."/>
            <person name="Osipova E."/>
            <person name="Leigh N.D."/>
            <person name="Simon A."/>
            <person name="Yun M.H."/>
        </authorList>
    </citation>
    <scope>NUCLEOTIDE SEQUENCE</scope>
    <source>
        <strain evidence="2">20211129_DDA</strain>
        <tissue evidence="2">Liver</tissue>
    </source>
</reference>
<evidence type="ECO:0000313" key="3">
    <source>
        <dbReference type="Proteomes" id="UP001066276"/>
    </source>
</evidence>
<dbReference type="EMBL" id="JANPWB010000010">
    <property type="protein sequence ID" value="KAJ1138780.1"/>
    <property type="molecule type" value="Genomic_DNA"/>
</dbReference>
<organism evidence="2 3">
    <name type="scientific">Pleurodeles waltl</name>
    <name type="common">Iberian ribbed newt</name>
    <dbReference type="NCBI Taxonomy" id="8319"/>
    <lineage>
        <taxon>Eukaryota</taxon>
        <taxon>Metazoa</taxon>
        <taxon>Chordata</taxon>
        <taxon>Craniata</taxon>
        <taxon>Vertebrata</taxon>
        <taxon>Euteleostomi</taxon>
        <taxon>Amphibia</taxon>
        <taxon>Batrachia</taxon>
        <taxon>Caudata</taxon>
        <taxon>Salamandroidea</taxon>
        <taxon>Salamandridae</taxon>
        <taxon>Pleurodelinae</taxon>
        <taxon>Pleurodeles</taxon>
    </lineage>
</organism>
<keyword evidence="3" id="KW-1185">Reference proteome</keyword>
<proteinExistence type="predicted"/>
<feature type="region of interest" description="Disordered" evidence="1">
    <location>
        <begin position="71"/>
        <end position="103"/>
    </location>
</feature>
<sequence length="103" mass="11277">MGIREAGNGQSLRSREQAIKKLMLPLKTQCQRFICRPDNWRQEWAHPVPYCIGDHRCGTPVHLHRVSPSKASSACVRHNAPSTGPKASAGATQPGPPRKGSEV</sequence>
<accession>A0AAV7QF80</accession>
<name>A0AAV7QF80_PLEWA</name>